<dbReference type="RefSeq" id="WP_075472842.1">
    <property type="nucleotide sequence ID" value="NZ_CAWQZC010000029.1"/>
</dbReference>
<gene>
    <name evidence="2" type="ORF">MT2528_3156</name>
    <name evidence="3" type="ORF">NVI5450_3352</name>
</gene>
<feature type="chain" id="PRO_5012453547" evidence="1">
    <location>
        <begin position="20"/>
        <end position="381"/>
    </location>
</feature>
<dbReference type="EMBL" id="FPLJ01000069">
    <property type="protein sequence ID" value="SGY96213.1"/>
    <property type="molecule type" value="Genomic_DNA"/>
</dbReference>
<keyword evidence="1" id="KW-0732">Signal</keyword>
<evidence type="ECO:0000313" key="3">
    <source>
        <dbReference type="EMBL" id="SGZ08634.1"/>
    </source>
</evidence>
<proteinExistence type="predicted"/>
<evidence type="ECO:0000313" key="4">
    <source>
        <dbReference type="Proteomes" id="UP000182660"/>
    </source>
</evidence>
<dbReference type="AlphaFoldDB" id="A0A1L0A3V3"/>
<dbReference type="Gene3D" id="3.40.190.10">
    <property type="entry name" value="Periplasmic binding protein-like II"/>
    <property type="match status" value="2"/>
</dbReference>
<evidence type="ECO:0000313" key="2">
    <source>
        <dbReference type="EMBL" id="SGY96213.1"/>
    </source>
</evidence>
<dbReference type="PANTHER" id="PTHR42779">
    <property type="entry name" value="PROTEIN YNJB"/>
    <property type="match status" value="1"/>
</dbReference>
<protein>
    <submittedName>
        <fullName evidence="3">ABC-type uncharacterized transport system, periplasmic component</fullName>
    </submittedName>
</protein>
<dbReference type="OrthoDB" id="3239593at2"/>
<dbReference type="PIRSF" id="PIRSF029172">
    <property type="entry name" value="UCP029172_ABC_sbc_YnjB"/>
    <property type="match status" value="1"/>
</dbReference>
<dbReference type="EMBL" id="FPLD01000091">
    <property type="protein sequence ID" value="SGZ08634.1"/>
    <property type="molecule type" value="Genomic_DNA"/>
</dbReference>
<reference evidence="3 5" key="2">
    <citation type="submission" date="2016-11" db="EMBL/GenBank/DDBJ databases">
        <authorList>
            <person name="Jaros S."/>
            <person name="Januszkiewicz K."/>
            <person name="Wedrychowicz H."/>
        </authorList>
    </citation>
    <scope>NUCLEOTIDE SEQUENCE [LARGE SCALE GENOMIC DNA]</scope>
    <source>
        <strain evidence="3">NVI 5450</strain>
    </source>
</reference>
<reference evidence="2 4" key="1">
    <citation type="submission" date="2016-11" db="EMBL/GenBank/DDBJ databases">
        <authorList>
            <person name="Klemetsen T."/>
        </authorList>
    </citation>
    <scope>NUCLEOTIDE SEQUENCE [LARGE SCALE GENOMIC DNA]</scope>
    <source>
        <strain evidence="2">MT 2528</strain>
    </source>
</reference>
<name>A0A1L0A3V3_9GAMM</name>
<dbReference type="InterPro" id="IPR027020">
    <property type="entry name" value="YnjB"/>
</dbReference>
<evidence type="ECO:0000313" key="5">
    <source>
        <dbReference type="Proteomes" id="UP000183794"/>
    </source>
</evidence>
<accession>A0A1L0A3V3</accession>
<dbReference type="InterPro" id="IPR006059">
    <property type="entry name" value="SBP"/>
</dbReference>
<dbReference type="NCBIfam" id="NF008633">
    <property type="entry name" value="PRK11622.1"/>
    <property type="match status" value="1"/>
</dbReference>
<evidence type="ECO:0000256" key="1">
    <source>
        <dbReference type="SAM" id="SignalP"/>
    </source>
</evidence>
<dbReference type="PANTHER" id="PTHR42779:SF1">
    <property type="entry name" value="PROTEIN YNJB"/>
    <property type="match status" value="1"/>
</dbReference>
<dbReference type="Pfam" id="PF13416">
    <property type="entry name" value="SBP_bac_8"/>
    <property type="match status" value="1"/>
</dbReference>
<organism evidence="3 5">
    <name type="scientific">Moritella viscosa</name>
    <dbReference type="NCBI Taxonomy" id="80854"/>
    <lineage>
        <taxon>Bacteria</taxon>
        <taxon>Pseudomonadati</taxon>
        <taxon>Pseudomonadota</taxon>
        <taxon>Gammaproteobacteria</taxon>
        <taxon>Alteromonadales</taxon>
        <taxon>Moritellaceae</taxon>
        <taxon>Moritella</taxon>
    </lineage>
</organism>
<keyword evidence="4" id="KW-1185">Reference proteome</keyword>
<dbReference type="GeneID" id="61296988"/>
<sequence>MRKLFIGFGLLLVSAFSQATDLNWQAVEQKAKGQTVYFYAWGGSPEINNYLRWADKRLNSEYGVRLKHVKVGDIAEAITRLAAEKTAGKNNNGSVDMVWVNGENFKSMKRYDLITDSFATQLPNWRYVDETLPVDSDFSEPTLGLEAPWGVGQLVFIYDTETLKKPPTSFNELLAYAIKYPNKVSYPKPPSFHGTSFLKAALLELASDNTPLYKPVDSKTFTTISAPLWNYLDKLHAVAWHQGRLFPASAAETIQLLDDGELNIALSFNPNEATTSQQSGKLSKTTVAYAMEAGALSNIHFLSIPWNANAKEGALVTINFLLSPEAQSRKGDLAIWGDPTVLAPQHITGSAQKTKLFKSIPEPHPSWQTALEAEWQKRYGH</sequence>
<feature type="signal peptide" evidence="1">
    <location>
        <begin position="1"/>
        <end position="19"/>
    </location>
</feature>
<dbReference type="Proteomes" id="UP000182660">
    <property type="component" value="Unassembled WGS sequence"/>
</dbReference>
<dbReference type="SUPFAM" id="SSF53850">
    <property type="entry name" value="Periplasmic binding protein-like II"/>
    <property type="match status" value="1"/>
</dbReference>
<dbReference type="Proteomes" id="UP000183794">
    <property type="component" value="Unassembled WGS sequence"/>
</dbReference>